<evidence type="ECO:0000259" key="1">
    <source>
        <dbReference type="Pfam" id="PF03364"/>
    </source>
</evidence>
<gene>
    <name evidence="2" type="ORF">DF220_09100</name>
</gene>
<comment type="caution">
    <text evidence="2">The sequence shown here is derived from an EMBL/GenBank/DDBJ whole genome shotgun (WGS) entry which is preliminary data.</text>
</comment>
<dbReference type="Gene3D" id="3.30.530.20">
    <property type="match status" value="1"/>
</dbReference>
<name>A0A2U1T272_9MICO</name>
<dbReference type="CDD" id="cd07817">
    <property type="entry name" value="SRPBCC_8"/>
    <property type="match status" value="1"/>
</dbReference>
<dbReference type="SUPFAM" id="SSF55961">
    <property type="entry name" value="Bet v1-like"/>
    <property type="match status" value="1"/>
</dbReference>
<evidence type="ECO:0000313" key="3">
    <source>
        <dbReference type="Proteomes" id="UP000244978"/>
    </source>
</evidence>
<dbReference type="InterPro" id="IPR023393">
    <property type="entry name" value="START-like_dom_sf"/>
</dbReference>
<evidence type="ECO:0000313" key="2">
    <source>
        <dbReference type="EMBL" id="PWB97965.1"/>
    </source>
</evidence>
<dbReference type="InterPro" id="IPR005031">
    <property type="entry name" value="COQ10_START"/>
</dbReference>
<reference evidence="3" key="1">
    <citation type="submission" date="2018-04" db="EMBL/GenBank/DDBJ databases">
        <authorList>
            <person name="Liu S."/>
            <person name="Wang Z."/>
            <person name="Li J."/>
        </authorList>
    </citation>
    <scope>NUCLEOTIDE SEQUENCE [LARGE SCALE GENOMIC DNA]</scope>
    <source>
        <strain evidence="3">S1194</strain>
    </source>
</reference>
<dbReference type="Pfam" id="PF03364">
    <property type="entry name" value="Polyketide_cyc"/>
    <property type="match status" value="1"/>
</dbReference>
<organism evidence="2 3">
    <name type="scientific">Homoserinimonas hongtaonis</name>
    <dbReference type="NCBI Taxonomy" id="2079791"/>
    <lineage>
        <taxon>Bacteria</taxon>
        <taxon>Bacillati</taxon>
        <taxon>Actinomycetota</taxon>
        <taxon>Actinomycetes</taxon>
        <taxon>Micrococcales</taxon>
        <taxon>Microbacteriaceae</taxon>
        <taxon>Homoserinimonas</taxon>
    </lineage>
</organism>
<dbReference type="PANTHER" id="PTHR33824:SF7">
    <property type="entry name" value="POLYKETIDE CYCLASE_DEHYDRASE AND LIPID TRANSPORT SUPERFAMILY PROTEIN"/>
    <property type="match status" value="1"/>
</dbReference>
<feature type="domain" description="Coenzyme Q-binding protein COQ10 START" evidence="1">
    <location>
        <begin position="10"/>
        <end position="130"/>
    </location>
</feature>
<dbReference type="EMBL" id="QEEX01000001">
    <property type="protein sequence ID" value="PWB97965.1"/>
    <property type="molecule type" value="Genomic_DNA"/>
</dbReference>
<accession>A0A2U1T272</accession>
<dbReference type="RefSeq" id="WP_108997786.1">
    <property type="nucleotide sequence ID" value="NZ_QEEX01000001.1"/>
</dbReference>
<dbReference type="PANTHER" id="PTHR33824">
    <property type="entry name" value="POLYKETIDE CYCLASE/DEHYDRASE AND LIPID TRANSPORT SUPERFAMILY PROTEIN"/>
    <property type="match status" value="1"/>
</dbReference>
<dbReference type="InterPro" id="IPR047137">
    <property type="entry name" value="ORF3"/>
</dbReference>
<protein>
    <submittedName>
        <fullName evidence="2">Cyclase</fullName>
    </submittedName>
</protein>
<keyword evidence="3" id="KW-1185">Reference proteome</keyword>
<proteinExistence type="predicted"/>
<dbReference type="AlphaFoldDB" id="A0A2U1T272"/>
<sequence>MQTITESIDVDVPVATAYNQWTQFEDFPEFLSFVDSITQLDDVQLHWRVNIDGVVREFDARITEQHPDKRVAWNSISGDANHAGVVTFHKLTDTSCRVTVQLDWEPEGFVEKVGAALGVDDRSVKKDLKKFKEFIESRSVETGAWRGEVDNG</sequence>
<dbReference type="Proteomes" id="UP000244978">
    <property type="component" value="Unassembled WGS sequence"/>
</dbReference>